<dbReference type="Pfam" id="PF22725">
    <property type="entry name" value="GFO_IDH_MocA_C3"/>
    <property type="match status" value="1"/>
</dbReference>
<feature type="domain" description="Gfo/Idh/MocA-like oxidoreductase N-terminal" evidence="3">
    <location>
        <begin position="1"/>
        <end position="118"/>
    </location>
</feature>
<dbReference type="EMBL" id="JBHRZH010000004">
    <property type="protein sequence ID" value="MFC3759764.1"/>
    <property type="molecule type" value="Genomic_DNA"/>
</dbReference>
<organism evidence="5 6">
    <name type="scientific">Tenggerimyces flavus</name>
    <dbReference type="NCBI Taxonomy" id="1708749"/>
    <lineage>
        <taxon>Bacteria</taxon>
        <taxon>Bacillati</taxon>
        <taxon>Actinomycetota</taxon>
        <taxon>Actinomycetes</taxon>
        <taxon>Propionibacteriales</taxon>
        <taxon>Nocardioidaceae</taxon>
        <taxon>Tenggerimyces</taxon>
    </lineage>
</organism>
<evidence type="ECO:0000259" key="4">
    <source>
        <dbReference type="Pfam" id="PF22725"/>
    </source>
</evidence>
<dbReference type="Gene3D" id="3.40.50.720">
    <property type="entry name" value="NAD(P)-binding Rossmann-like Domain"/>
    <property type="match status" value="1"/>
</dbReference>
<dbReference type="SUPFAM" id="SSF51735">
    <property type="entry name" value="NAD(P)-binding Rossmann-fold domains"/>
    <property type="match status" value="1"/>
</dbReference>
<dbReference type="RefSeq" id="WP_205120398.1">
    <property type="nucleotide sequence ID" value="NZ_JAFBCM010000001.1"/>
</dbReference>
<evidence type="ECO:0000256" key="1">
    <source>
        <dbReference type="ARBA" id="ARBA00010928"/>
    </source>
</evidence>
<accession>A0ABV7Y5T0</accession>
<dbReference type="PANTHER" id="PTHR42840:SF3">
    <property type="entry name" value="BINDING ROSSMANN FOLD OXIDOREDUCTASE, PUTATIVE (AFU_ORTHOLOGUE AFUA_2G10240)-RELATED"/>
    <property type="match status" value="1"/>
</dbReference>
<proteinExistence type="inferred from homology"/>
<dbReference type="InterPro" id="IPR000683">
    <property type="entry name" value="Gfo/Idh/MocA-like_OxRdtase_N"/>
</dbReference>
<evidence type="ECO:0000259" key="3">
    <source>
        <dbReference type="Pfam" id="PF01408"/>
    </source>
</evidence>
<keyword evidence="6" id="KW-1185">Reference proteome</keyword>
<dbReference type="Proteomes" id="UP001595699">
    <property type="component" value="Unassembled WGS sequence"/>
</dbReference>
<dbReference type="Gene3D" id="3.30.360.10">
    <property type="entry name" value="Dihydrodipicolinate Reductase, domain 2"/>
    <property type="match status" value="1"/>
</dbReference>
<sequence length="333" mass="35745">MRVGLVGVGRIGVLHAENLRELPQVEQLVVADADPGRARAIAEKLGLRAADSVDDLLASKPDGIVIAAATPAHTELVTKAAAAKIATFCEKPLAPTVEGTKDVIKLADDAGIKLQLGFQRRFDPGYQQARERVQSGELGFLHTIVATTMDQAPPHADYIPTSGGIFRDCAVHDFDIVRWTTGREIVEVYATGANKGADFFKQAGDVDTGQVLVTLDDGTLGTIAVTRYNGAGYDVRLEAHGEKGMVAVGLDDRAPLRSTEAEALWPAGPAYQTFSERFAIAYAEELKAFVDLIANGGEPKATARDALEALYLAEAAEKSRKERRPVRVEEVRV</sequence>
<gene>
    <name evidence="5" type="ORF">ACFOUW_02875</name>
</gene>
<dbReference type="InterPro" id="IPR036291">
    <property type="entry name" value="NAD(P)-bd_dom_sf"/>
</dbReference>
<name>A0ABV7Y5T0_9ACTN</name>
<feature type="domain" description="GFO/IDH/MocA-like oxidoreductase" evidence="4">
    <location>
        <begin position="126"/>
        <end position="246"/>
    </location>
</feature>
<comment type="similarity">
    <text evidence="1">Belongs to the Gfo/Idh/MocA family.</text>
</comment>
<reference evidence="6" key="1">
    <citation type="journal article" date="2019" name="Int. J. Syst. Evol. Microbiol.">
        <title>The Global Catalogue of Microorganisms (GCM) 10K type strain sequencing project: providing services to taxonomists for standard genome sequencing and annotation.</title>
        <authorList>
            <consortium name="The Broad Institute Genomics Platform"/>
            <consortium name="The Broad Institute Genome Sequencing Center for Infectious Disease"/>
            <person name="Wu L."/>
            <person name="Ma J."/>
        </authorList>
    </citation>
    <scope>NUCLEOTIDE SEQUENCE [LARGE SCALE GENOMIC DNA]</scope>
    <source>
        <strain evidence="6">CGMCC 4.7241</strain>
    </source>
</reference>
<evidence type="ECO:0000313" key="5">
    <source>
        <dbReference type="EMBL" id="MFC3759764.1"/>
    </source>
</evidence>
<keyword evidence="2" id="KW-0560">Oxidoreductase</keyword>
<evidence type="ECO:0000313" key="6">
    <source>
        <dbReference type="Proteomes" id="UP001595699"/>
    </source>
</evidence>
<protein>
    <submittedName>
        <fullName evidence="5">Gfo/Idh/MocA family oxidoreductase</fullName>
    </submittedName>
</protein>
<evidence type="ECO:0000256" key="2">
    <source>
        <dbReference type="ARBA" id="ARBA00023002"/>
    </source>
</evidence>
<dbReference type="InterPro" id="IPR055170">
    <property type="entry name" value="GFO_IDH_MocA-like_dom"/>
</dbReference>
<dbReference type="PANTHER" id="PTHR42840">
    <property type="entry name" value="NAD(P)-BINDING ROSSMANN-FOLD SUPERFAMILY PROTEIN-RELATED"/>
    <property type="match status" value="1"/>
</dbReference>
<comment type="caution">
    <text evidence="5">The sequence shown here is derived from an EMBL/GenBank/DDBJ whole genome shotgun (WGS) entry which is preliminary data.</text>
</comment>
<dbReference type="Pfam" id="PF01408">
    <property type="entry name" value="GFO_IDH_MocA"/>
    <property type="match status" value="1"/>
</dbReference>
<dbReference type="SUPFAM" id="SSF55347">
    <property type="entry name" value="Glyceraldehyde-3-phosphate dehydrogenase-like, C-terminal domain"/>
    <property type="match status" value="1"/>
</dbReference>